<dbReference type="AlphaFoldDB" id="A0A9D6V403"/>
<evidence type="ECO:0000313" key="5">
    <source>
        <dbReference type="Proteomes" id="UP000807825"/>
    </source>
</evidence>
<proteinExistence type="predicted"/>
<feature type="region of interest" description="Disordered" evidence="2">
    <location>
        <begin position="188"/>
        <end position="207"/>
    </location>
</feature>
<dbReference type="GO" id="GO:0016020">
    <property type="term" value="C:membrane"/>
    <property type="evidence" value="ECO:0007669"/>
    <property type="project" value="UniProtKB-UniRule"/>
</dbReference>
<dbReference type="Pfam" id="PF00691">
    <property type="entry name" value="OmpA"/>
    <property type="match status" value="1"/>
</dbReference>
<dbReference type="PANTHER" id="PTHR30329">
    <property type="entry name" value="STATOR ELEMENT OF FLAGELLAR MOTOR COMPLEX"/>
    <property type="match status" value="1"/>
</dbReference>
<protein>
    <submittedName>
        <fullName evidence="4">OmpA family protein</fullName>
    </submittedName>
</protein>
<evidence type="ECO:0000256" key="1">
    <source>
        <dbReference type="PROSITE-ProRule" id="PRU00473"/>
    </source>
</evidence>
<evidence type="ECO:0000256" key="2">
    <source>
        <dbReference type="SAM" id="MobiDB-lite"/>
    </source>
</evidence>
<feature type="compositionally biased region" description="Basic and acidic residues" evidence="2">
    <location>
        <begin position="188"/>
        <end position="206"/>
    </location>
</feature>
<sequence>MVKAAVITVVSIFILTLGGVGYAETWEEYQKLKEQGEAPKSVTKGKGAKVKGLKGVKQIVVEMDETCKIALTSESLLFEYGKATLTSDPNNASNLNMIAEAMTKYLSNDPAAKSRRAAVLREMRPSGKAKDKSIGARKGECNYSRFNVDGHTCDIGSDENNCRLSWMRANKIIEELASRGVDRKMLVARGFGEKDPQNPNDSEDKRRLNRRVVIFSVEGEGVPDKAHMVCKEQSGAVPSSVEESSEAPTSSDSEESATEVSDRSKKTGKGGGLKPVTESQSSKTKTEPPKGLRPVK</sequence>
<dbReference type="PANTHER" id="PTHR30329:SF21">
    <property type="entry name" value="LIPOPROTEIN YIAD-RELATED"/>
    <property type="match status" value="1"/>
</dbReference>
<feature type="region of interest" description="Disordered" evidence="2">
    <location>
        <begin position="225"/>
        <end position="296"/>
    </location>
</feature>
<name>A0A9D6V403_9BACT</name>
<dbReference type="SUPFAM" id="SSF103088">
    <property type="entry name" value="OmpA-like"/>
    <property type="match status" value="1"/>
</dbReference>
<keyword evidence="1" id="KW-0472">Membrane</keyword>
<comment type="caution">
    <text evidence="4">The sequence shown here is derived from an EMBL/GenBank/DDBJ whole genome shotgun (WGS) entry which is preliminary data.</text>
</comment>
<dbReference type="Gene3D" id="3.30.1330.60">
    <property type="entry name" value="OmpA-like domain"/>
    <property type="match status" value="1"/>
</dbReference>
<dbReference type="InterPro" id="IPR050330">
    <property type="entry name" value="Bact_OuterMem_StrucFunc"/>
</dbReference>
<organism evidence="4 5">
    <name type="scientific">Desulfomonile tiedjei</name>
    <dbReference type="NCBI Taxonomy" id="2358"/>
    <lineage>
        <taxon>Bacteria</taxon>
        <taxon>Pseudomonadati</taxon>
        <taxon>Thermodesulfobacteriota</taxon>
        <taxon>Desulfomonilia</taxon>
        <taxon>Desulfomonilales</taxon>
        <taxon>Desulfomonilaceae</taxon>
        <taxon>Desulfomonile</taxon>
    </lineage>
</organism>
<reference evidence="4" key="1">
    <citation type="submission" date="2020-07" db="EMBL/GenBank/DDBJ databases">
        <title>Huge and variable diversity of episymbiotic CPR bacteria and DPANN archaea in groundwater ecosystems.</title>
        <authorList>
            <person name="He C.Y."/>
            <person name="Keren R."/>
            <person name="Whittaker M."/>
            <person name="Farag I.F."/>
            <person name="Doudna J."/>
            <person name="Cate J.H.D."/>
            <person name="Banfield J.F."/>
        </authorList>
    </citation>
    <scope>NUCLEOTIDE SEQUENCE</scope>
    <source>
        <strain evidence="4">NC_groundwater_1664_Pr3_B-0.1um_52_9</strain>
    </source>
</reference>
<dbReference type="PROSITE" id="PS51123">
    <property type="entry name" value="OMPA_2"/>
    <property type="match status" value="1"/>
</dbReference>
<gene>
    <name evidence="4" type="ORF">HY912_16645</name>
</gene>
<dbReference type="Proteomes" id="UP000807825">
    <property type="component" value="Unassembled WGS sequence"/>
</dbReference>
<feature type="compositionally biased region" description="Low complexity" evidence="2">
    <location>
        <begin position="234"/>
        <end position="251"/>
    </location>
</feature>
<dbReference type="CDD" id="cd07185">
    <property type="entry name" value="OmpA_C-like"/>
    <property type="match status" value="1"/>
</dbReference>
<dbReference type="InterPro" id="IPR036737">
    <property type="entry name" value="OmpA-like_sf"/>
</dbReference>
<dbReference type="EMBL" id="JACRDE010000435">
    <property type="protein sequence ID" value="MBI5251119.1"/>
    <property type="molecule type" value="Genomic_DNA"/>
</dbReference>
<evidence type="ECO:0000259" key="3">
    <source>
        <dbReference type="PROSITE" id="PS51123"/>
    </source>
</evidence>
<evidence type="ECO:0000313" key="4">
    <source>
        <dbReference type="EMBL" id="MBI5251119.1"/>
    </source>
</evidence>
<feature type="domain" description="OmpA-like" evidence="3">
    <location>
        <begin position="65"/>
        <end position="220"/>
    </location>
</feature>
<accession>A0A9D6V403</accession>
<dbReference type="InterPro" id="IPR006665">
    <property type="entry name" value="OmpA-like"/>
</dbReference>